<evidence type="ECO:0000313" key="5">
    <source>
        <dbReference type="EMBL" id="STO98178.1"/>
    </source>
</evidence>
<dbReference type="GO" id="GO:0055085">
    <property type="term" value="P:transmembrane transport"/>
    <property type="evidence" value="ECO:0007669"/>
    <property type="project" value="InterPro"/>
</dbReference>
<sequence>MIRQLKCAMLAAVCFTIFSVCAESVKEPIVWRFGLEEIEGSVQDIYAQEFKRRIEEKSEGSVLVDIYSYGMLGESEDLTALTALGTLQLTHASVGIIGNLVPEMQVFNIPYIYSHDDALNQSVIASNPVVYDVIGNALSDQGLHLITLYLEGDMVWSTNWEVVSPDDFKGFRMRVMNSPLLIESFRLYGADTQILPYSQVYGALLTRIIDGQTNPVFSIEEMKFYEVTDYMIWPGGHKFTTSVIANQQWYLSLSPAHKSLLRETVNELTRYIFEQQMALNKAQLTKIKLFKPHMTFITLTRNQQNAFKKLASPLRERYIELTGKQGERLLNALDDAFGHKQQ</sequence>
<gene>
    <name evidence="5" type="primary">yiaO_2</name>
    <name evidence="5" type="ORF">NCTC11645_03162</name>
</gene>
<dbReference type="Gene3D" id="3.40.190.170">
    <property type="entry name" value="Bacterial extracellular solute-binding protein, family 7"/>
    <property type="match status" value="1"/>
</dbReference>
<evidence type="ECO:0000313" key="6">
    <source>
        <dbReference type="Proteomes" id="UP000254512"/>
    </source>
</evidence>
<dbReference type="STRING" id="673.AL542_01290"/>
<evidence type="ECO:0000256" key="3">
    <source>
        <dbReference type="ARBA" id="ARBA00022729"/>
    </source>
</evidence>
<evidence type="ECO:0000256" key="4">
    <source>
        <dbReference type="SAM" id="SignalP"/>
    </source>
</evidence>
<evidence type="ECO:0000256" key="1">
    <source>
        <dbReference type="ARBA" id="ARBA00009023"/>
    </source>
</evidence>
<feature type="signal peptide" evidence="4">
    <location>
        <begin position="1"/>
        <end position="22"/>
    </location>
</feature>
<evidence type="ECO:0000256" key="2">
    <source>
        <dbReference type="ARBA" id="ARBA00022448"/>
    </source>
</evidence>
<proteinExistence type="inferred from homology"/>
<dbReference type="Pfam" id="PF03480">
    <property type="entry name" value="DctP"/>
    <property type="match status" value="1"/>
</dbReference>
<feature type="chain" id="PRO_5016722582" evidence="4">
    <location>
        <begin position="23"/>
        <end position="342"/>
    </location>
</feature>
<dbReference type="RefSeq" id="WP_005502738.1">
    <property type="nucleotide sequence ID" value="NZ_CP014055.2"/>
</dbReference>
<comment type="similarity">
    <text evidence="1">Belongs to the bacterial solute-binding protein 7 family.</text>
</comment>
<dbReference type="InterPro" id="IPR038404">
    <property type="entry name" value="TRAP_DctP_sf"/>
</dbReference>
<organism evidence="5 6">
    <name type="scientific">Grimontia hollisae</name>
    <name type="common">Vibrio hollisae</name>
    <dbReference type="NCBI Taxonomy" id="673"/>
    <lineage>
        <taxon>Bacteria</taxon>
        <taxon>Pseudomonadati</taxon>
        <taxon>Pseudomonadota</taxon>
        <taxon>Gammaproteobacteria</taxon>
        <taxon>Vibrionales</taxon>
        <taxon>Vibrionaceae</taxon>
        <taxon>Grimontia</taxon>
    </lineage>
</organism>
<accession>A0A377J723</accession>
<dbReference type="GeneID" id="58894509"/>
<dbReference type="Proteomes" id="UP000254512">
    <property type="component" value="Unassembled WGS sequence"/>
</dbReference>
<dbReference type="EMBL" id="UGHD01000003">
    <property type="protein sequence ID" value="STO98178.1"/>
    <property type="molecule type" value="Genomic_DNA"/>
</dbReference>
<name>A0A377J723_GRIHO</name>
<keyword evidence="3 4" id="KW-0732">Signal</keyword>
<dbReference type="KEGG" id="gho:AL542_01290"/>
<dbReference type="PANTHER" id="PTHR33376">
    <property type="match status" value="1"/>
</dbReference>
<dbReference type="PANTHER" id="PTHR33376:SF7">
    <property type="entry name" value="C4-DICARBOXYLATE-BINDING PROTEIN DCTB"/>
    <property type="match status" value="1"/>
</dbReference>
<reference evidence="5 6" key="1">
    <citation type="submission" date="2018-06" db="EMBL/GenBank/DDBJ databases">
        <authorList>
            <consortium name="Pathogen Informatics"/>
            <person name="Doyle S."/>
        </authorList>
    </citation>
    <scope>NUCLEOTIDE SEQUENCE [LARGE SCALE GENOMIC DNA]</scope>
    <source>
        <strain evidence="5 6">NCTC11645</strain>
    </source>
</reference>
<dbReference type="AlphaFoldDB" id="A0A377J723"/>
<dbReference type="InterPro" id="IPR018389">
    <property type="entry name" value="DctP_fam"/>
</dbReference>
<protein>
    <submittedName>
        <fullName evidence="5">Extracytoplasmic solute receptor protein yiaO</fullName>
    </submittedName>
</protein>
<keyword evidence="5" id="KW-0675">Receptor</keyword>
<dbReference type="NCBIfam" id="NF037995">
    <property type="entry name" value="TRAP_S1"/>
    <property type="match status" value="1"/>
</dbReference>
<keyword evidence="2" id="KW-0813">Transport</keyword>